<comment type="caution">
    <text evidence="1">The sequence shown here is derived from an EMBL/GenBank/DDBJ whole genome shotgun (WGS) entry which is preliminary data.</text>
</comment>
<keyword evidence="2" id="KW-1185">Reference proteome</keyword>
<gene>
    <name evidence="1" type="ORF">OEG84_02720</name>
</gene>
<evidence type="ECO:0000313" key="2">
    <source>
        <dbReference type="Proteomes" id="UP001073227"/>
    </source>
</evidence>
<dbReference type="RefSeq" id="WP_267652307.1">
    <property type="nucleotide sequence ID" value="NZ_JAOVZR010000001.1"/>
</dbReference>
<evidence type="ECO:0000313" key="1">
    <source>
        <dbReference type="EMBL" id="MCY0146656.1"/>
    </source>
</evidence>
<organism evidence="1 2">
    <name type="scientific">Hoeflea algicola</name>
    <dbReference type="NCBI Taxonomy" id="2983763"/>
    <lineage>
        <taxon>Bacteria</taxon>
        <taxon>Pseudomonadati</taxon>
        <taxon>Pseudomonadota</taxon>
        <taxon>Alphaproteobacteria</taxon>
        <taxon>Hyphomicrobiales</taxon>
        <taxon>Rhizobiaceae</taxon>
        <taxon>Hoeflea</taxon>
    </lineage>
</organism>
<accession>A0ABT3Z4L9</accession>
<sequence>METTNDLILEAGGVSVYIWLKTPTPALVAAILPLGNFPAPWPFGCNRQSKKMPDRDREIIKFGVKGPFLWGPYRRIAAGGCWL</sequence>
<proteinExistence type="predicted"/>
<dbReference type="EMBL" id="JAOVZR010000001">
    <property type="protein sequence ID" value="MCY0146656.1"/>
    <property type="molecule type" value="Genomic_DNA"/>
</dbReference>
<protein>
    <submittedName>
        <fullName evidence="1">Uncharacterized protein</fullName>
    </submittedName>
</protein>
<dbReference type="Proteomes" id="UP001073227">
    <property type="component" value="Unassembled WGS sequence"/>
</dbReference>
<reference evidence="1" key="1">
    <citation type="submission" date="2022-10" db="EMBL/GenBank/DDBJ databases">
        <title>Hoeflea sp. G2-23, isolated from marine algae.</title>
        <authorList>
            <person name="Kristyanto S."/>
            <person name="Kim J.M."/>
            <person name="Jeon C.O."/>
        </authorList>
    </citation>
    <scope>NUCLEOTIDE SEQUENCE</scope>
    <source>
        <strain evidence="1">G2-23</strain>
    </source>
</reference>
<name>A0ABT3Z4L9_9HYPH</name>